<dbReference type="Pfam" id="PF12704">
    <property type="entry name" value="MacB_PCD"/>
    <property type="match status" value="2"/>
</dbReference>
<keyword evidence="4 7" id="KW-1133">Transmembrane helix</keyword>
<sequence length="824" mass="89745">MVFFDQIRQVLRRLGRAPLFTTITLLTLAIGVGANTVIFSVVEGVLLKPLPYPHAEQLIGVWHTAPGIGLKELNMSPSIYMIDREQNTTLVDIGVYDNDSMDVTGDGQPEHVRGLDVTQGTLPLLGVTPAAGRLFTQKDDSPGSPDTILISYGYWQKKFGGAPSAVGRSLMVDGKLREVIGILPQGFQFLDQPNVSIVEPFQWDRNKIKLGNFSQKAIARLKPGVTMEQASADMARLLPVVLRTFPAPEGFSASLFEKARISPNLRPLKQDVIGDVGKVLWVLMGSIALVLLVACANVANLLLVRVEGRRQELSVRSALGAGRGRIVGDLLFESMVLGATGSLIGLLLAFGALKALVAIAPTGLPRIHEIGIDLPVLLFTFGLALLTSLLIGLIPVMKYTGRNVNGGLREGGRALSQSRERHRARKALVVVQVALALVLLICSGLMIRTFRALMQVSPGFDAPNSLQAFRFYIPETQVPDSQRERLVRMERDITEKIASIPGVTSVAAVSAVPMDGRDSNDVLYAEDHVMKEGEMPAIRRFKFITPGVFGTMGTRLMAGRDLTWTDLEQSRPVAIISENFARQYWRDAQGALGKRIRVASTDDWREIVGVAEDVHDDGVDKPAPTTVYWPQVGNNFEGSKQMIHRGIAFVVRSPRAGSQMFMKEIQDKVWSVNPEVPLAEQTTVGELFTKSMARTSFTLVMLCVAGSMALLLGIVGIYGVVSYSVSQRTREIGIRMALGAQRRELTAMFVNQGLMLTGIGIVCGLVAAFVTMRLMSSLLFHVSPVDPVTYISITACVVVTAYLACYLPSRRAATVDPVDALRAE</sequence>
<keyword evidence="2" id="KW-1003">Cell membrane</keyword>
<comment type="subcellular location">
    <subcellularLocation>
        <location evidence="1">Cell membrane</location>
        <topology evidence="1">Multi-pass membrane protein</topology>
    </subcellularLocation>
</comment>
<evidence type="ECO:0000256" key="7">
    <source>
        <dbReference type="SAM" id="Phobius"/>
    </source>
</evidence>
<dbReference type="InterPro" id="IPR025857">
    <property type="entry name" value="MacB_PCD"/>
</dbReference>
<dbReference type="NCBIfam" id="TIGR03434">
    <property type="entry name" value="ADOP"/>
    <property type="match status" value="1"/>
</dbReference>
<gene>
    <name evidence="10" type="ORF">SAMN05421771_2177</name>
</gene>
<evidence type="ECO:0000259" key="8">
    <source>
        <dbReference type="Pfam" id="PF02687"/>
    </source>
</evidence>
<evidence type="ECO:0000256" key="6">
    <source>
        <dbReference type="ARBA" id="ARBA00038076"/>
    </source>
</evidence>
<reference evidence="10 11" key="1">
    <citation type="submission" date="2016-10" db="EMBL/GenBank/DDBJ databases">
        <authorList>
            <person name="de Groot N.N."/>
        </authorList>
    </citation>
    <scope>NUCLEOTIDE SEQUENCE [LARGE SCALE GENOMIC DNA]</scope>
    <source>
        <strain evidence="10 11">DSM 21001</strain>
    </source>
</reference>
<dbReference type="PANTHER" id="PTHR30572">
    <property type="entry name" value="MEMBRANE COMPONENT OF TRANSPORTER-RELATED"/>
    <property type="match status" value="1"/>
</dbReference>
<dbReference type="AlphaFoldDB" id="A0A1I6MAG3"/>
<name>A0A1I6MAG3_9BACT</name>
<feature type="transmembrane region" description="Helical" evidence="7">
    <location>
        <begin position="20"/>
        <end position="42"/>
    </location>
</feature>
<organism evidence="10 11">
    <name type="scientific">Granulicella pectinivorans</name>
    <dbReference type="NCBI Taxonomy" id="474950"/>
    <lineage>
        <taxon>Bacteria</taxon>
        <taxon>Pseudomonadati</taxon>
        <taxon>Acidobacteriota</taxon>
        <taxon>Terriglobia</taxon>
        <taxon>Terriglobales</taxon>
        <taxon>Acidobacteriaceae</taxon>
        <taxon>Granulicella</taxon>
    </lineage>
</organism>
<feature type="transmembrane region" description="Helical" evidence="7">
    <location>
        <begin position="279"/>
        <end position="304"/>
    </location>
</feature>
<evidence type="ECO:0000313" key="10">
    <source>
        <dbReference type="EMBL" id="SFS12714.1"/>
    </source>
</evidence>
<proteinExistence type="inferred from homology"/>
<evidence type="ECO:0000256" key="4">
    <source>
        <dbReference type="ARBA" id="ARBA00022989"/>
    </source>
</evidence>
<dbReference type="RefSeq" id="WP_089839153.1">
    <property type="nucleotide sequence ID" value="NZ_FOZL01000001.1"/>
</dbReference>
<dbReference type="EMBL" id="FOZL01000001">
    <property type="protein sequence ID" value="SFS12714.1"/>
    <property type="molecule type" value="Genomic_DNA"/>
</dbReference>
<dbReference type="STRING" id="474950.SAMN05421771_2177"/>
<feature type="domain" description="ABC3 transporter permease C-terminal" evidence="8">
    <location>
        <begin position="287"/>
        <end position="403"/>
    </location>
</feature>
<protein>
    <submittedName>
        <fullName evidence="10">Duplicated orphan permease</fullName>
    </submittedName>
</protein>
<dbReference type="Proteomes" id="UP000199024">
    <property type="component" value="Unassembled WGS sequence"/>
</dbReference>
<dbReference type="Pfam" id="PF02687">
    <property type="entry name" value="FtsX"/>
    <property type="match status" value="2"/>
</dbReference>
<dbReference type="GO" id="GO:0005886">
    <property type="term" value="C:plasma membrane"/>
    <property type="evidence" value="ECO:0007669"/>
    <property type="project" value="UniProtKB-SubCell"/>
</dbReference>
<dbReference type="InterPro" id="IPR003838">
    <property type="entry name" value="ABC3_permease_C"/>
</dbReference>
<feature type="domain" description="ABC3 transporter permease C-terminal" evidence="8">
    <location>
        <begin position="705"/>
        <end position="817"/>
    </location>
</feature>
<comment type="similarity">
    <text evidence="6">Belongs to the ABC-4 integral membrane protein family.</text>
</comment>
<dbReference type="PANTHER" id="PTHR30572:SF4">
    <property type="entry name" value="ABC TRANSPORTER PERMEASE YTRF"/>
    <property type="match status" value="1"/>
</dbReference>
<keyword evidence="3 7" id="KW-0812">Transmembrane</keyword>
<feature type="domain" description="MacB-like periplasmic core" evidence="9">
    <location>
        <begin position="21"/>
        <end position="236"/>
    </location>
</feature>
<keyword evidence="11" id="KW-1185">Reference proteome</keyword>
<feature type="transmembrane region" description="Helical" evidence="7">
    <location>
        <begin position="790"/>
        <end position="807"/>
    </location>
</feature>
<dbReference type="InterPro" id="IPR017800">
    <property type="entry name" value="ADOP"/>
</dbReference>
<dbReference type="InterPro" id="IPR050250">
    <property type="entry name" value="Macrolide_Exporter_MacB"/>
</dbReference>
<feature type="transmembrane region" description="Helical" evidence="7">
    <location>
        <begin position="745"/>
        <end position="770"/>
    </location>
</feature>
<evidence type="ECO:0000256" key="5">
    <source>
        <dbReference type="ARBA" id="ARBA00023136"/>
    </source>
</evidence>
<dbReference type="OrthoDB" id="6277143at2"/>
<feature type="transmembrane region" description="Helical" evidence="7">
    <location>
        <begin position="699"/>
        <end position="725"/>
    </location>
</feature>
<evidence type="ECO:0000313" key="11">
    <source>
        <dbReference type="Proteomes" id="UP000199024"/>
    </source>
</evidence>
<accession>A0A1I6MAG3</accession>
<evidence type="ECO:0000256" key="2">
    <source>
        <dbReference type="ARBA" id="ARBA00022475"/>
    </source>
</evidence>
<evidence type="ECO:0000259" key="9">
    <source>
        <dbReference type="Pfam" id="PF12704"/>
    </source>
</evidence>
<feature type="transmembrane region" description="Helical" evidence="7">
    <location>
        <begin position="427"/>
        <end position="447"/>
    </location>
</feature>
<dbReference type="GO" id="GO:0022857">
    <property type="term" value="F:transmembrane transporter activity"/>
    <property type="evidence" value="ECO:0007669"/>
    <property type="project" value="TreeGrafter"/>
</dbReference>
<feature type="domain" description="MacB-like periplasmic core" evidence="9">
    <location>
        <begin position="433"/>
        <end position="615"/>
    </location>
</feature>
<evidence type="ECO:0000256" key="3">
    <source>
        <dbReference type="ARBA" id="ARBA00022692"/>
    </source>
</evidence>
<feature type="transmembrane region" description="Helical" evidence="7">
    <location>
        <begin position="335"/>
        <end position="356"/>
    </location>
</feature>
<keyword evidence="5 7" id="KW-0472">Membrane</keyword>
<evidence type="ECO:0000256" key="1">
    <source>
        <dbReference type="ARBA" id="ARBA00004651"/>
    </source>
</evidence>
<feature type="transmembrane region" description="Helical" evidence="7">
    <location>
        <begin position="376"/>
        <end position="396"/>
    </location>
</feature>